<protein>
    <submittedName>
        <fullName evidence="1">Uncharacterized protein</fullName>
    </submittedName>
</protein>
<dbReference type="VEuPathDB" id="MicrosporidiaDB:M896_050420"/>
<dbReference type="GeneID" id="26261695"/>
<sequence length="260" mass="30008">MLEIPAGTKRGFLYAKDDLILQIFKNCLDIEFLYTEVHEDMKVVAVKVLEESFLWTDDEDVVQNASYAFKCIHGREIAYGSINTLPQEGWEELVDCWSCHNCEFKTMLDLKPRPRKEGVLVSDFFLLINDVDLPECCKKNTACIRKLFYNEVMLDGVSDAVIIYSYLNTYFKSNASLFLEANHKKYEIRCFYKATLISASDNSIEKKESIKVGIKETHKRFDSGKNINSFYSEAIYNIIMSNKIDISMLGYCISFIIKSN</sequence>
<dbReference type="OrthoDB" id="66510at2759"/>
<dbReference type="STRING" id="1354746.A0A0B2UKW7"/>
<comment type="caution">
    <text evidence="1">The sequence shown here is derived from an EMBL/GenBank/DDBJ whole genome shotgun (WGS) entry which is preliminary data.</text>
</comment>
<evidence type="ECO:0000313" key="1">
    <source>
        <dbReference type="EMBL" id="KHN69635.1"/>
    </source>
</evidence>
<dbReference type="RefSeq" id="XP_014563677.1">
    <property type="nucleotide sequence ID" value="XM_014708191.1"/>
</dbReference>
<dbReference type="Pfam" id="PF09814">
    <property type="entry name" value="HECT_2"/>
    <property type="match status" value="1"/>
</dbReference>
<dbReference type="HOGENOM" id="CLU_1085972_0_0_1"/>
<reference evidence="1 2" key="1">
    <citation type="journal article" date="2014" name="MBio">
        <title>The Ordospora colligata genome; evolution of extreme reduction in microsporidia and host-to-parasite horizontal gene transfer.</title>
        <authorList>
            <person name="Pombert J.-F."/>
            <person name="Haag K.L."/>
            <person name="Beidas S."/>
            <person name="Ebert D."/>
            <person name="Keeling P.J."/>
        </authorList>
    </citation>
    <scope>NUCLEOTIDE SEQUENCE [LARGE SCALE GENOMIC DNA]</scope>
    <source>
        <strain evidence="1 2">OC4</strain>
    </source>
</reference>
<dbReference type="EMBL" id="JOKQ01000005">
    <property type="protein sequence ID" value="KHN69635.1"/>
    <property type="molecule type" value="Genomic_DNA"/>
</dbReference>
<evidence type="ECO:0000313" key="2">
    <source>
        <dbReference type="Proteomes" id="UP000031056"/>
    </source>
</evidence>
<proteinExistence type="predicted"/>
<dbReference type="InParanoid" id="A0A0B2UKW7"/>
<dbReference type="Proteomes" id="UP000031056">
    <property type="component" value="Unassembled WGS sequence"/>
</dbReference>
<dbReference type="InterPro" id="IPR019193">
    <property type="entry name" value="UBQ-conj_enz_E2-bd_prot"/>
</dbReference>
<name>A0A0B2UKW7_9MICR</name>
<gene>
    <name evidence="1" type="ORF">M896_050420</name>
</gene>
<organism evidence="1 2">
    <name type="scientific">Ordospora colligata OC4</name>
    <dbReference type="NCBI Taxonomy" id="1354746"/>
    <lineage>
        <taxon>Eukaryota</taxon>
        <taxon>Fungi</taxon>
        <taxon>Fungi incertae sedis</taxon>
        <taxon>Microsporidia</taxon>
        <taxon>Ordosporidae</taxon>
        <taxon>Ordospora</taxon>
    </lineage>
</organism>
<keyword evidence="2" id="KW-1185">Reference proteome</keyword>
<dbReference type="AlphaFoldDB" id="A0A0B2UKW7"/>
<accession>A0A0B2UKW7</accession>